<evidence type="ECO:0000313" key="6">
    <source>
        <dbReference type="EMBL" id="BDZ46416.1"/>
    </source>
</evidence>
<gene>
    <name evidence="6" type="ORF">GCM10025866_23250</name>
</gene>
<dbReference type="PANTHER" id="PTHR30055:SF220">
    <property type="entry name" value="TETR-FAMILY REGULATORY PROTEIN"/>
    <property type="match status" value="1"/>
</dbReference>
<dbReference type="Gene3D" id="1.10.357.10">
    <property type="entry name" value="Tetracycline Repressor, domain 2"/>
    <property type="match status" value="1"/>
</dbReference>
<dbReference type="SUPFAM" id="SSF48498">
    <property type="entry name" value="Tetracyclin repressor-like, C-terminal domain"/>
    <property type="match status" value="1"/>
</dbReference>
<evidence type="ECO:0000259" key="5">
    <source>
        <dbReference type="PROSITE" id="PS50977"/>
    </source>
</evidence>
<keyword evidence="2 4" id="KW-0238">DNA-binding</keyword>
<evidence type="ECO:0000313" key="7">
    <source>
        <dbReference type="Proteomes" id="UP001321498"/>
    </source>
</evidence>
<dbReference type="InterPro" id="IPR050109">
    <property type="entry name" value="HTH-type_TetR-like_transc_reg"/>
</dbReference>
<keyword evidence="3" id="KW-0804">Transcription</keyword>
<dbReference type="InterPro" id="IPR001647">
    <property type="entry name" value="HTH_TetR"/>
</dbReference>
<dbReference type="EMBL" id="AP027731">
    <property type="protein sequence ID" value="BDZ46416.1"/>
    <property type="molecule type" value="Genomic_DNA"/>
</dbReference>
<dbReference type="Pfam" id="PF13305">
    <property type="entry name" value="TetR_C_33"/>
    <property type="match status" value="1"/>
</dbReference>
<dbReference type="PANTHER" id="PTHR30055">
    <property type="entry name" value="HTH-TYPE TRANSCRIPTIONAL REGULATOR RUTR"/>
    <property type="match status" value="1"/>
</dbReference>
<evidence type="ECO:0000256" key="4">
    <source>
        <dbReference type="PROSITE-ProRule" id="PRU00335"/>
    </source>
</evidence>
<keyword evidence="1" id="KW-0805">Transcription regulation</keyword>
<name>A0ABM8GDQ6_9MICO</name>
<dbReference type="Proteomes" id="UP001321498">
    <property type="component" value="Chromosome"/>
</dbReference>
<dbReference type="InterPro" id="IPR025996">
    <property type="entry name" value="MT1864/Rv1816-like_C"/>
</dbReference>
<accession>A0ABM8GDQ6</accession>
<feature type="DNA-binding region" description="H-T-H motif" evidence="4">
    <location>
        <begin position="55"/>
        <end position="74"/>
    </location>
</feature>
<dbReference type="Pfam" id="PF00440">
    <property type="entry name" value="TetR_N"/>
    <property type="match status" value="1"/>
</dbReference>
<dbReference type="InterPro" id="IPR036271">
    <property type="entry name" value="Tet_transcr_reg_TetR-rel_C_sf"/>
</dbReference>
<dbReference type="PROSITE" id="PS50977">
    <property type="entry name" value="HTH_TETR_2"/>
    <property type="match status" value="1"/>
</dbReference>
<dbReference type="InterPro" id="IPR009057">
    <property type="entry name" value="Homeodomain-like_sf"/>
</dbReference>
<feature type="domain" description="HTH tetR-type" evidence="5">
    <location>
        <begin position="32"/>
        <end position="92"/>
    </location>
</feature>
<protein>
    <submittedName>
        <fullName evidence="6">TetR family transcriptional regulator</fullName>
    </submittedName>
</protein>
<dbReference type="SUPFAM" id="SSF46689">
    <property type="entry name" value="Homeodomain-like"/>
    <property type="match status" value="1"/>
</dbReference>
<keyword evidence="7" id="KW-1185">Reference proteome</keyword>
<evidence type="ECO:0000256" key="2">
    <source>
        <dbReference type="ARBA" id="ARBA00023125"/>
    </source>
</evidence>
<sequence>MNSVNNASRLGYRLGVESAETAAEVRSTYRHGDLRHALLAAGLELARTGGPDAVVLREATRRVGVSPNAAYRHFADRAALLAAVSDAAQGLAADRMSDELAGVQSSADSATTARLRLRAVGRAYIDFAQHDSGLFRAAFTVPGDLRDAFGPAKAGRDGRSPFQLLAAVLDEMVESGTLERASRPGREFLAWSAVHGLAMLVIDGPLRGLSEDMIRDARERLLDMVDRGL</sequence>
<organism evidence="6 7">
    <name type="scientific">Naasia aerilata</name>
    <dbReference type="NCBI Taxonomy" id="1162966"/>
    <lineage>
        <taxon>Bacteria</taxon>
        <taxon>Bacillati</taxon>
        <taxon>Actinomycetota</taxon>
        <taxon>Actinomycetes</taxon>
        <taxon>Micrococcales</taxon>
        <taxon>Microbacteriaceae</taxon>
        <taxon>Naasia</taxon>
    </lineage>
</organism>
<proteinExistence type="predicted"/>
<evidence type="ECO:0000256" key="3">
    <source>
        <dbReference type="ARBA" id="ARBA00023163"/>
    </source>
</evidence>
<reference evidence="7" key="1">
    <citation type="journal article" date="2019" name="Int. J. Syst. Evol. Microbiol.">
        <title>The Global Catalogue of Microorganisms (GCM) 10K type strain sequencing project: providing services to taxonomists for standard genome sequencing and annotation.</title>
        <authorList>
            <consortium name="The Broad Institute Genomics Platform"/>
            <consortium name="The Broad Institute Genome Sequencing Center for Infectious Disease"/>
            <person name="Wu L."/>
            <person name="Ma J."/>
        </authorList>
    </citation>
    <scope>NUCLEOTIDE SEQUENCE [LARGE SCALE GENOMIC DNA]</scope>
    <source>
        <strain evidence="7">NBRC 108725</strain>
    </source>
</reference>
<evidence type="ECO:0000256" key="1">
    <source>
        <dbReference type="ARBA" id="ARBA00023015"/>
    </source>
</evidence>